<evidence type="ECO:0000313" key="1">
    <source>
        <dbReference type="EMBL" id="KAI3758970.1"/>
    </source>
</evidence>
<organism evidence="1 2">
    <name type="scientific">Arctium lappa</name>
    <name type="common">Greater burdock</name>
    <name type="synonym">Lappa major</name>
    <dbReference type="NCBI Taxonomy" id="4217"/>
    <lineage>
        <taxon>Eukaryota</taxon>
        <taxon>Viridiplantae</taxon>
        <taxon>Streptophyta</taxon>
        <taxon>Embryophyta</taxon>
        <taxon>Tracheophyta</taxon>
        <taxon>Spermatophyta</taxon>
        <taxon>Magnoliopsida</taxon>
        <taxon>eudicotyledons</taxon>
        <taxon>Gunneridae</taxon>
        <taxon>Pentapetalae</taxon>
        <taxon>asterids</taxon>
        <taxon>campanulids</taxon>
        <taxon>Asterales</taxon>
        <taxon>Asteraceae</taxon>
        <taxon>Carduoideae</taxon>
        <taxon>Cardueae</taxon>
        <taxon>Arctiinae</taxon>
        <taxon>Arctium</taxon>
    </lineage>
</organism>
<reference evidence="1 2" key="2">
    <citation type="journal article" date="2022" name="Mol. Ecol. Resour.">
        <title>The genomes of chicory, endive, great burdock and yacon provide insights into Asteraceae paleo-polyploidization history and plant inulin production.</title>
        <authorList>
            <person name="Fan W."/>
            <person name="Wang S."/>
            <person name="Wang H."/>
            <person name="Wang A."/>
            <person name="Jiang F."/>
            <person name="Liu H."/>
            <person name="Zhao H."/>
            <person name="Xu D."/>
            <person name="Zhang Y."/>
        </authorList>
    </citation>
    <scope>NUCLEOTIDE SEQUENCE [LARGE SCALE GENOMIC DNA]</scope>
    <source>
        <strain evidence="2">cv. Niubang</strain>
    </source>
</reference>
<protein>
    <submittedName>
        <fullName evidence="1">Uncharacterized protein</fullName>
    </submittedName>
</protein>
<name>A0ACB9EJI1_ARCLA</name>
<gene>
    <name evidence="1" type="ORF">L6452_06543</name>
</gene>
<comment type="caution">
    <text evidence="1">The sequence shown here is derived from an EMBL/GenBank/DDBJ whole genome shotgun (WGS) entry which is preliminary data.</text>
</comment>
<reference evidence="2" key="1">
    <citation type="journal article" date="2022" name="Mol. Ecol. Resour.">
        <title>The genomes of chicory, endive, great burdock and yacon provide insights into Asteraceae palaeo-polyploidization history and plant inulin production.</title>
        <authorList>
            <person name="Fan W."/>
            <person name="Wang S."/>
            <person name="Wang H."/>
            <person name="Wang A."/>
            <person name="Jiang F."/>
            <person name="Liu H."/>
            <person name="Zhao H."/>
            <person name="Xu D."/>
            <person name="Zhang Y."/>
        </authorList>
    </citation>
    <scope>NUCLEOTIDE SEQUENCE [LARGE SCALE GENOMIC DNA]</scope>
    <source>
        <strain evidence="2">cv. Niubang</strain>
    </source>
</reference>
<dbReference type="Proteomes" id="UP001055879">
    <property type="component" value="Linkage Group LG02"/>
</dbReference>
<accession>A0ACB9EJI1</accession>
<evidence type="ECO:0000313" key="2">
    <source>
        <dbReference type="Proteomes" id="UP001055879"/>
    </source>
</evidence>
<proteinExistence type="predicted"/>
<keyword evidence="2" id="KW-1185">Reference proteome</keyword>
<dbReference type="EMBL" id="CM042048">
    <property type="protein sequence ID" value="KAI3758970.1"/>
    <property type="molecule type" value="Genomic_DNA"/>
</dbReference>
<sequence length="120" mass="13284">MQRFNILLYSKYPTTVWTVSTLPLLHEGVTARSAPFVAPFSPQRPSLLAFPPLTSPHRLPTSLSAHLPKITSNGTCPVLESRKKIASDLRSTSIWISLCNGRPSRSFADILHESTVDMIL</sequence>